<keyword evidence="2" id="KW-1185">Reference proteome</keyword>
<dbReference type="InterPro" id="IPR029063">
    <property type="entry name" value="SAM-dependent_MTases_sf"/>
</dbReference>
<dbReference type="Pfam" id="PF13489">
    <property type="entry name" value="Methyltransf_23"/>
    <property type="match status" value="1"/>
</dbReference>
<dbReference type="AlphaFoldDB" id="F8AKW2"/>
<dbReference type="CDD" id="cd02440">
    <property type="entry name" value="AdoMet_MTases"/>
    <property type="match status" value="1"/>
</dbReference>
<sequence length="212" mass="24672">MGRNKIIKKYIQNKVVLDVGFLGENKKVEFSSLHNFIIKNSKEVWGLDIDKDRINKLKEKGYNVIYDDVQELKNLMKLNKKFDVIIAGELIEHLENPGVFLDNISGFLNENGILVLTTPNMFSLRYILRHALFGQESPYWVDRNAEIKYGHVIGFSKMLLDNLLLRKGFEILEFKYTIKDEYGGFKGNLEKFISSFFPRFAPSLIVVCRVRK</sequence>
<name>F8AKW2_METOI</name>
<dbReference type="RefSeq" id="WP_013866233.1">
    <property type="nucleotide sequence ID" value="NC_015636.1"/>
</dbReference>
<keyword evidence="1" id="KW-0808">Transferase</keyword>
<dbReference type="GO" id="GO:0008168">
    <property type="term" value="F:methyltransferase activity"/>
    <property type="evidence" value="ECO:0007669"/>
    <property type="project" value="UniProtKB-KW"/>
</dbReference>
<dbReference type="OrthoDB" id="173767at2157"/>
<organism evidence="1 2">
    <name type="scientific">Methanothermococcus okinawensis (strain DSM 14208 / JCM 11175 / IH1)</name>
    <dbReference type="NCBI Taxonomy" id="647113"/>
    <lineage>
        <taxon>Archaea</taxon>
        <taxon>Methanobacteriati</taxon>
        <taxon>Methanobacteriota</taxon>
        <taxon>Methanomada group</taxon>
        <taxon>Methanococci</taxon>
        <taxon>Methanococcales</taxon>
        <taxon>Methanococcaceae</taxon>
        <taxon>Methanothermococcus</taxon>
    </lineage>
</organism>
<keyword evidence="1" id="KW-0489">Methyltransferase</keyword>
<protein>
    <submittedName>
        <fullName evidence="1">Methyltransferase type 12</fullName>
    </submittedName>
</protein>
<reference evidence="1" key="1">
    <citation type="submission" date="2011-05" db="EMBL/GenBank/DDBJ databases">
        <title>Complete sequence of chromosome of Methanothermococcus okinawensis IH1.</title>
        <authorList>
            <consortium name="US DOE Joint Genome Institute"/>
            <person name="Lucas S."/>
            <person name="Han J."/>
            <person name="Lapidus A."/>
            <person name="Cheng J.-F."/>
            <person name="Goodwin L."/>
            <person name="Pitluck S."/>
            <person name="Peters L."/>
            <person name="Mikhailova N."/>
            <person name="Held B."/>
            <person name="Han C."/>
            <person name="Tapia R."/>
            <person name="Land M."/>
            <person name="Hauser L."/>
            <person name="Kyrpides N."/>
            <person name="Ivanova N."/>
            <person name="Pagani I."/>
            <person name="Sieprawska-Lupa M."/>
            <person name="Takai K."/>
            <person name="Miyazaki J."/>
            <person name="Whitman W."/>
            <person name="Woyke T."/>
        </authorList>
    </citation>
    <scope>NUCLEOTIDE SEQUENCE [LARGE SCALE GENOMIC DNA]</scope>
    <source>
        <strain evidence="1">IH1</strain>
    </source>
</reference>
<dbReference type="Proteomes" id="UP000009296">
    <property type="component" value="Chromosome"/>
</dbReference>
<gene>
    <name evidence="1" type="ordered locus">Metok_0049</name>
</gene>
<dbReference type="SUPFAM" id="SSF53335">
    <property type="entry name" value="S-adenosyl-L-methionine-dependent methyltransferases"/>
    <property type="match status" value="1"/>
</dbReference>
<dbReference type="GO" id="GO:0032259">
    <property type="term" value="P:methylation"/>
    <property type="evidence" value="ECO:0007669"/>
    <property type="project" value="UniProtKB-KW"/>
</dbReference>
<accession>F8AKW2</accession>
<dbReference type="STRING" id="647113.Metok_0049"/>
<dbReference type="Gene3D" id="3.40.50.150">
    <property type="entry name" value="Vaccinia Virus protein VP39"/>
    <property type="match status" value="1"/>
</dbReference>
<dbReference type="KEGG" id="mok:Metok_0049"/>
<dbReference type="EMBL" id="CP002792">
    <property type="protein sequence ID" value="AEH06047.1"/>
    <property type="molecule type" value="Genomic_DNA"/>
</dbReference>
<dbReference type="GeneID" id="10772165"/>
<dbReference type="HOGENOM" id="CLU_106195_0_0_2"/>
<evidence type="ECO:0000313" key="2">
    <source>
        <dbReference type="Proteomes" id="UP000009296"/>
    </source>
</evidence>
<evidence type="ECO:0000313" key="1">
    <source>
        <dbReference type="EMBL" id="AEH06047.1"/>
    </source>
</evidence>
<dbReference type="eggNOG" id="arCOG05112">
    <property type="taxonomic scope" value="Archaea"/>
</dbReference>
<proteinExistence type="predicted"/>